<gene>
    <name evidence="3" type="ORF">GCM10023214_19360</name>
</gene>
<dbReference type="PANTHER" id="PTHR46656">
    <property type="entry name" value="PUTATIVE-RELATED"/>
    <property type="match status" value="1"/>
</dbReference>
<dbReference type="EMBL" id="BAABIB010000045">
    <property type="protein sequence ID" value="GAA5158364.1"/>
    <property type="molecule type" value="Genomic_DNA"/>
</dbReference>
<dbReference type="Pfam" id="PF00534">
    <property type="entry name" value="Glycos_transf_1"/>
    <property type="match status" value="1"/>
</dbReference>
<proteinExistence type="predicted"/>
<reference evidence="4" key="1">
    <citation type="journal article" date="2019" name="Int. J. Syst. Evol. Microbiol.">
        <title>The Global Catalogue of Microorganisms (GCM) 10K type strain sequencing project: providing services to taxonomists for standard genome sequencing and annotation.</title>
        <authorList>
            <consortium name="The Broad Institute Genomics Platform"/>
            <consortium name="The Broad Institute Genome Sequencing Center for Infectious Disease"/>
            <person name="Wu L."/>
            <person name="Ma J."/>
        </authorList>
    </citation>
    <scope>NUCLEOTIDE SEQUENCE [LARGE SCALE GENOMIC DNA]</scope>
    <source>
        <strain evidence="4">JCM 18054</strain>
    </source>
</reference>
<dbReference type="RefSeq" id="WP_346053485.1">
    <property type="nucleotide sequence ID" value="NZ_BAABIB010000045.1"/>
</dbReference>
<organism evidence="3 4">
    <name type="scientific">Amycolatopsis dongchuanensis</name>
    <dbReference type="NCBI Taxonomy" id="1070866"/>
    <lineage>
        <taxon>Bacteria</taxon>
        <taxon>Bacillati</taxon>
        <taxon>Actinomycetota</taxon>
        <taxon>Actinomycetes</taxon>
        <taxon>Pseudonocardiales</taxon>
        <taxon>Pseudonocardiaceae</taxon>
        <taxon>Amycolatopsis</taxon>
    </lineage>
</organism>
<dbReference type="Gene3D" id="3.40.50.2000">
    <property type="entry name" value="Glycogen Phosphorylase B"/>
    <property type="match status" value="2"/>
</dbReference>
<sequence length="778" mass="85545">MRHRVWTPLPPERSGISDYSYELLGELAKLVDVDAVSRQPGEVQAPAGVPVVGPAAADGDDVLHTYHMGNHVGVHSWIYRQALAEPGVVVLHDTSLLDFVLGHVGGLDKPEFAEEVRFAHGPIWGDRDDPVLLHGWPAIEVDGVKVLDAQTLTLERRLLSASRGVLVHDPFTAGLLRARYPHLPVHTVPSGAPLRDDSGRAATRARLGWRDDHVVFGIFGGFNPIKRTMVAVLAFAELRQRWPQARLLIAGHADFPAEVQGVRQAIGQLGVADSVHLALSPAKEEFEELISATDAVINLRWPTAGETSAVMMRAFGAGRVVVTSELPQHRHLDPEFCLQVPTDPEQESARLYAHMERVATYTDEVREAGARAREWVRDNASWPVVAAAYRDALDAIQLAPRGSRPEPARGVNVFADARATTGLAESARRHALALLGAGADMTFTEFNTRAPNRSLPVPRELADLRRGKDYPVDLWFINVNEFQLIPEHALDRYTIAVWAWELPEAPDYALRQLPRMDELWVLSSFVADAFRTATDLPITVIPSVIPHRPGIEGDRARFGLPEDAFVALFTFSASSSDARKNPWAVIEAFRQAFSPAERGTDAHLVIKVVDLHRFPDLALHLTQEVASVNGTLIAGDLTRDDMDRLLATCDTYVSLHRSEGFGMGMAEAMAMGKPVIATGYGGNVDFMPPGAAALVGYEMRKIHERDHRFGAEFGDWYRVGQLWAEPDVGQAARWLRRLADDPELRRLLGKRGAEAIEATCSPAAVGAAMLRRLAEINP</sequence>
<evidence type="ECO:0000313" key="3">
    <source>
        <dbReference type="EMBL" id="GAA5158364.1"/>
    </source>
</evidence>
<keyword evidence="1" id="KW-0808">Transferase</keyword>
<keyword evidence="4" id="KW-1185">Reference proteome</keyword>
<dbReference type="CDD" id="cd03801">
    <property type="entry name" value="GT4_PimA-like"/>
    <property type="match status" value="2"/>
</dbReference>
<evidence type="ECO:0000259" key="2">
    <source>
        <dbReference type="Pfam" id="PF00534"/>
    </source>
</evidence>
<dbReference type="InterPro" id="IPR001296">
    <property type="entry name" value="Glyco_trans_1"/>
</dbReference>
<evidence type="ECO:0000256" key="1">
    <source>
        <dbReference type="ARBA" id="ARBA00022679"/>
    </source>
</evidence>
<feature type="domain" description="Glycosyl transferase family 1" evidence="2">
    <location>
        <begin position="576"/>
        <end position="690"/>
    </location>
</feature>
<accession>A0ABP9Q8D4</accession>
<evidence type="ECO:0000313" key="4">
    <source>
        <dbReference type="Proteomes" id="UP001500192"/>
    </source>
</evidence>
<dbReference type="SUPFAM" id="SSF53756">
    <property type="entry name" value="UDP-Glycosyltransferase/glycogen phosphorylase"/>
    <property type="match status" value="2"/>
</dbReference>
<dbReference type="Proteomes" id="UP001500192">
    <property type="component" value="Unassembled WGS sequence"/>
</dbReference>
<protein>
    <submittedName>
        <fullName evidence="3">Glycosyltransferase</fullName>
    </submittedName>
</protein>
<dbReference type="PANTHER" id="PTHR46656:SF3">
    <property type="entry name" value="PUTATIVE-RELATED"/>
    <property type="match status" value="1"/>
</dbReference>
<name>A0ABP9Q8D4_9PSEU</name>
<comment type="caution">
    <text evidence="3">The sequence shown here is derived from an EMBL/GenBank/DDBJ whole genome shotgun (WGS) entry which is preliminary data.</text>
</comment>